<dbReference type="PANTHER" id="PTHR34674">
    <property type="entry name" value="PHOSPHATIDYLCHOLINE:DIACYLGLYCEROL CHOLINEPHOSPHOTRANSFERASE 1-RELATED"/>
    <property type="match status" value="1"/>
</dbReference>
<feature type="domain" description="AtPDCT1/2 transmembrane" evidence="3">
    <location>
        <begin position="81"/>
        <end position="239"/>
    </location>
</feature>
<evidence type="ECO:0000259" key="3">
    <source>
        <dbReference type="Pfam" id="PF24788"/>
    </source>
</evidence>
<feature type="compositionally biased region" description="Basic and acidic residues" evidence="1">
    <location>
        <begin position="15"/>
        <end position="29"/>
    </location>
</feature>
<accession>A0A9Q0CKE1</accession>
<comment type="caution">
    <text evidence="4">The sequence shown here is derived from an EMBL/GenBank/DDBJ whole genome shotgun (WGS) entry which is preliminary data.</text>
</comment>
<feature type="transmembrane region" description="Helical" evidence="2">
    <location>
        <begin position="170"/>
        <end position="188"/>
    </location>
</feature>
<proteinExistence type="predicted"/>
<keyword evidence="2" id="KW-0472">Membrane</keyword>
<name>A0A9Q0CKE1_9POAL</name>
<dbReference type="InterPro" id="IPR056361">
    <property type="entry name" value="AtPDCT1_2_TM_dom"/>
</dbReference>
<evidence type="ECO:0000256" key="2">
    <source>
        <dbReference type="SAM" id="Phobius"/>
    </source>
</evidence>
<keyword evidence="2" id="KW-1133">Transmembrane helix</keyword>
<reference evidence="4" key="1">
    <citation type="journal article" date="2022" name="Cell">
        <title>Repeat-based holocentromeres influence genome architecture and karyotype evolution.</title>
        <authorList>
            <person name="Hofstatter P.G."/>
            <person name="Thangavel G."/>
            <person name="Lux T."/>
            <person name="Neumann P."/>
            <person name="Vondrak T."/>
            <person name="Novak P."/>
            <person name="Zhang M."/>
            <person name="Costa L."/>
            <person name="Castellani M."/>
            <person name="Scott A."/>
            <person name="Toegelov H."/>
            <person name="Fuchs J."/>
            <person name="Mata-Sucre Y."/>
            <person name="Dias Y."/>
            <person name="Vanzela A.L.L."/>
            <person name="Huettel B."/>
            <person name="Almeida C.C.S."/>
            <person name="Simkova H."/>
            <person name="Souza G."/>
            <person name="Pedrosa-Harand A."/>
            <person name="Macas J."/>
            <person name="Mayer K.F.X."/>
            <person name="Houben A."/>
            <person name="Marques A."/>
        </authorList>
    </citation>
    <scope>NUCLEOTIDE SEQUENCE</scope>
    <source>
        <strain evidence="4">RhyBre1mFocal</strain>
    </source>
</reference>
<evidence type="ECO:0000313" key="5">
    <source>
        <dbReference type="Proteomes" id="UP001151287"/>
    </source>
</evidence>
<evidence type="ECO:0000256" key="1">
    <source>
        <dbReference type="SAM" id="MobiDB-lite"/>
    </source>
</evidence>
<organism evidence="4 5">
    <name type="scientific">Rhynchospora breviuscula</name>
    <dbReference type="NCBI Taxonomy" id="2022672"/>
    <lineage>
        <taxon>Eukaryota</taxon>
        <taxon>Viridiplantae</taxon>
        <taxon>Streptophyta</taxon>
        <taxon>Embryophyta</taxon>
        <taxon>Tracheophyta</taxon>
        <taxon>Spermatophyta</taxon>
        <taxon>Magnoliopsida</taxon>
        <taxon>Liliopsida</taxon>
        <taxon>Poales</taxon>
        <taxon>Cyperaceae</taxon>
        <taxon>Cyperoideae</taxon>
        <taxon>Rhynchosporeae</taxon>
        <taxon>Rhynchospora</taxon>
    </lineage>
</organism>
<keyword evidence="2" id="KW-0812">Transmembrane</keyword>
<feature type="transmembrane region" description="Helical" evidence="2">
    <location>
        <begin position="132"/>
        <end position="150"/>
    </location>
</feature>
<feature type="compositionally biased region" description="Basic residues" evidence="1">
    <location>
        <begin position="1"/>
        <end position="14"/>
    </location>
</feature>
<gene>
    <name evidence="4" type="ORF">LUZ63_012226</name>
</gene>
<keyword evidence="5" id="KW-1185">Reference proteome</keyword>
<dbReference type="EMBL" id="JAMQYH010000003">
    <property type="protein sequence ID" value="KAJ1695528.1"/>
    <property type="molecule type" value="Genomic_DNA"/>
</dbReference>
<dbReference type="GO" id="GO:0004142">
    <property type="term" value="F:diacylglycerol cholinephosphotransferase activity"/>
    <property type="evidence" value="ECO:0007669"/>
    <property type="project" value="TreeGrafter"/>
</dbReference>
<dbReference type="Pfam" id="PF24788">
    <property type="entry name" value="AtPDCT1_2"/>
    <property type="match status" value="1"/>
</dbReference>
<sequence length="278" mass="30481">MSNSKLRSRRRHSPTRTEETQPVEKTKSSDKALPAFATLSVADVVGLVKRHPAPFAFLMCLLFFMGVEYTIPMVPSASQPLDLGFLMTRSLHAVLVDSPNLNSVLAALNTVFVGMQSAYILWCLLVEGRPRATIAALFMFTCRGILGTSTQLPLPDGFLGSGMDFPVGNVSFFLFYSGHVAGSMIASLDMRRMERYKMACGFDILNVLQAVRLLASRGHYTIDLATGLGAGFLFDVFAGWYLDSKNKQKIGYSTVVKEPLFCQCNGKLQQIQQTVAAA</sequence>
<dbReference type="AlphaFoldDB" id="A0A9Q0CKE1"/>
<protein>
    <recommendedName>
        <fullName evidence="3">AtPDCT1/2 transmembrane domain-containing protein</fullName>
    </recommendedName>
</protein>
<dbReference type="InterPro" id="IPR055311">
    <property type="entry name" value="PDCT1/2-like"/>
</dbReference>
<dbReference type="PANTHER" id="PTHR34674:SF1">
    <property type="entry name" value="PHOSPHATIDYLCHOLINE:DIACYLGLYCEROL CHOLINEPHOSPHOTRANSFERASE 1-RELATED"/>
    <property type="match status" value="1"/>
</dbReference>
<feature type="region of interest" description="Disordered" evidence="1">
    <location>
        <begin position="1"/>
        <end position="29"/>
    </location>
</feature>
<feature type="transmembrane region" description="Helical" evidence="2">
    <location>
        <begin position="104"/>
        <end position="125"/>
    </location>
</feature>
<feature type="transmembrane region" description="Helical" evidence="2">
    <location>
        <begin position="55"/>
        <end position="74"/>
    </location>
</feature>
<dbReference type="OrthoDB" id="1921278at2759"/>
<evidence type="ECO:0000313" key="4">
    <source>
        <dbReference type="EMBL" id="KAJ1695528.1"/>
    </source>
</evidence>
<dbReference type="Proteomes" id="UP001151287">
    <property type="component" value="Unassembled WGS sequence"/>
</dbReference>